<sequence>MEETTAAFILKRAPGWKSAEYHQLSMKRTLNRFQEKDYDAYVVANTESEFGMAVGYHLYPEGLGQYGYDTDFKITPDVEPQALENVDDVDEPEEFCRRFFEVWKDELVNVITADQEASLFSTKEYAAYIGRYNPRVREKEAADALGISLGNYRGKVGRAKEKIEKARKTLDLDDTVGGIDSVDEWVGDSWSAPTSVIDRVNEDRLPVRARWGTERKPAHERSVEQLILDEVDDVG</sequence>
<evidence type="ECO:0000313" key="1">
    <source>
        <dbReference type="EMBL" id="SEH66545.1"/>
    </source>
</evidence>
<reference evidence="1 2" key="1">
    <citation type="submission" date="2016-10" db="EMBL/GenBank/DDBJ databases">
        <authorList>
            <person name="de Groot N.N."/>
        </authorList>
    </citation>
    <scope>NUCLEOTIDE SEQUENCE [LARGE SCALE GENOMIC DNA]</scope>
    <source>
        <strain evidence="1 2">IBRC-M10418</strain>
    </source>
</reference>
<dbReference type="OrthoDB" id="351174at2157"/>
<dbReference type="RefSeq" id="WP_092817967.1">
    <property type="nucleotide sequence ID" value="NZ_FNWU01000025.1"/>
</dbReference>
<organism evidence="1 2">
    <name type="scientific">Halopenitus malekzadehii</name>
    <dbReference type="NCBI Taxonomy" id="1267564"/>
    <lineage>
        <taxon>Archaea</taxon>
        <taxon>Methanobacteriati</taxon>
        <taxon>Methanobacteriota</taxon>
        <taxon>Stenosarchaea group</taxon>
        <taxon>Halobacteria</taxon>
        <taxon>Halobacteriales</taxon>
        <taxon>Haloferacaceae</taxon>
        <taxon>Halopenitus</taxon>
    </lineage>
</organism>
<evidence type="ECO:0000313" key="2">
    <source>
        <dbReference type="Proteomes" id="UP000199215"/>
    </source>
</evidence>
<keyword evidence="2" id="KW-1185">Reference proteome</keyword>
<dbReference type="EMBL" id="FNWU01000025">
    <property type="protein sequence ID" value="SEH66545.1"/>
    <property type="molecule type" value="Genomic_DNA"/>
</dbReference>
<dbReference type="AlphaFoldDB" id="A0A1H6JV70"/>
<proteinExistence type="predicted"/>
<protein>
    <submittedName>
        <fullName evidence="1">Uncharacterized protein</fullName>
    </submittedName>
</protein>
<accession>A0A1H6JV70</accession>
<gene>
    <name evidence="1" type="ORF">SAMN05192561_1254</name>
</gene>
<dbReference type="Proteomes" id="UP000199215">
    <property type="component" value="Unassembled WGS sequence"/>
</dbReference>
<name>A0A1H6JV70_9EURY</name>